<reference evidence="3" key="1">
    <citation type="submission" date="2011-06" db="EMBL/GenBank/DDBJ databases">
        <title>The complete genome of chromosome of Runella slithyformis DSM 19594.</title>
        <authorList>
            <consortium name="US DOE Joint Genome Institute (JGI-PGF)"/>
            <person name="Lucas S."/>
            <person name="Han J."/>
            <person name="Lapidus A."/>
            <person name="Bruce D."/>
            <person name="Goodwin L."/>
            <person name="Pitluck S."/>
            <person name="Peters L."/>
            <person name="Kyrpides N."/>
            <person name="Mavromatis K."/>
            <person name="Ivanova N."/>
            <person name="Ovchinnikova G."/>
            <person name="Zhang X."/>
            <person name="Misra M."/>
            <person name="Detter J.C."/>
            <person name="Tapia R."/>
            <person name="Han C."/>
            <person name="Land M."/>
            <person name="Hauser L."/>
            <person name="Markowitz V."/>
            <person name="Cheng J.-F."/>
            <person name="Hugenholtz P."/>
            <person name="Woyke T."/>
            <person name="Wu D."/>
            <person name="Tindall B."/>
            <person name="Faehrich R."/>
            <person name="Brambilla E."/>
            <person name="Klenk H.-P."/>
            <person name="Eisen J.A."/>
        </authorList>
    </citation>
    <scope>NUCLEOTIDE SEQUENCE [LARGE SCALE GENOMIC DNA]</scope>
    <source>
        <strain evidence="3">ATCC 29530 / DSM 19594 / LMG 11500 / NCIMB 11436 / LSU 4</strain>
    </source>
</reference>
<dbReference type="SUPFAM" id="SSF82693">
    <property type="entry name" value="Multidrug efflux transporter AcrB pore domain, PN1, PN2, PC1 and PC2 subdomains"/>
    <property type="match status" value="2"/>
</dbReference>
<protein>
    <submittedName>
        <fullName evidence="2">Acriflavin resistance protein</fullName>
    </submittedName>
</protein>
<evidence type="ECO:0000256" key="1">
    <source>
        <dbReference type="SAM" id="Phobius"/>
    </source>
</evidence>
<dbReference type="Gene3D" id="3.30.70.1430">
    <property type="entry name" value="Multidrug efflux transporter AcrB pore domain"/>
    <property type="match status" value="2"/>
</dbReference>
<dbReference type="KEGG" id="rsi:Runsl_3258"/>
<dbReference type="PRINTS" id="PR00702">
    <property type="entry name" value="ACRIFLAVINRP"/>
</dbReference>
<feature type="transmembrane region" description="Helical" evidence="1">
    <location>
        <begin position="1039"/>
        <end position="1058"/>
    </location>
</feature>
<dbReference type="RefSeq" id="WP_013928939.1">
    <property type="nucleotide sequence ID" value="NC_015703.1"/>
</dbReference>
<name>A0A7U4E6Y8_RUNSL</name>
<dbReference type="Gene3D" id="3.30.70.1440">
    <property type="entry name" value="Multidrug efflux transporter AcrB pore domain"/>
    <property type="match status" value="1"/>
</dbReference>
<accession>A0A7U4E6Y8</accession>
<evidence type="ECO:0000313" key="3">
    <source>
        <dbReference type="Proteomes" id="UP000000493"/>
    </source>
</evidence>
<dbReference type="PANTHER" id="PTHR32063">
    <property type="match status" value="1"/>
</dbReference>
<sequence length="1105" mass="124072">MKGIYPLLLGFAVLSLVGLLLVPRLSVQLAPSGGGQNITVSYAWAGASPLMLEAQVTALLEGTFSTVQGVKKVSSVSGYGYGYVSLELDKNADADALRLEVASLVRQVYKRLPTEMSYPQVALNTPNQQERQKPLLTLQLDGPAAAAALLRYAEEQLKPALAQVRGVYQVEVSGGNRQEWVIAYDIDALKNLQLSENQIITTIQQHFRQEALGSLTQPNGQRLLVSLNTPFSAWKGARGEVKTPPLQMERGAGGEVLAAIPIANLSGRIVRLGEIATITRQEQPATTFYRVNGQNALNMTLSAAAGANQLKVAQEVRKRITTLQQQLPAGYQLRTEYDATQYIEENLQRIGIQSGFAVLILFLFVLLTTRSWRYMALIGVSMAVCLLLSVILFYVFKVEIHLYSLAALTTSLGIIIDNVIVMIEHYRRYRNLRVFSALLGATLTTCAGLAVIWFLPDEARVDLLDFAVVMVITLGVSLAVAVGFVPALMGITLRSKAQKATPNKRVDMFYKTDYKSASDSVRITNPDEQKLIVPASSFRKGCWGSTPFGEAFYRAILHLLVRFRKTVILAGVLLFGTPIFLLPNQLEKENPLAAYYNPLFGNEWFNDELRPVLNKWLGGTLRLFVNYVYEGAYFGKPERTALYVVAELPNNSTIAQMNLVFERLEKEMSSYPEIDRFMTQIYNGQQGSMVVYFKKSHEDGSFPYQLKNRTIALSTEMSGISWNIYGVGQGFSQSLEENQTPSFNVRMLGYNYQQLEDQATRLKTLLEAHPRIQEVNINRGMGMFSNKNLYEYALQTQTGALALRNTTLSGIYEGLHQRSKRSNADIYTFMTGQYESIQVLPTQSQHFDVYQLNNQPLQSDLVTYKLNSLAKITKEKVIPEIFKEDQQYVRMVSFEYFGSGHFGDKFLTKTLDEFRPTLPVGYTAKKSEYNWFSEETRTQYELIGLVMVLIYIVCAVIFESLVQPLALIGMIPLSYVGVFLAFYWFDYNFDQGGYASFVLLAGNVVCAGIFIIAEWNILRKTDPKSPPFALYLRAFQHKIRPILLTVLSTVVGLVPFLLYENEPFWFALGVGTIGGLLMSLLILVFFLPVFLMNKREFITNDYLYT</sequence>
<feature type="transmembrane region" description="Helical" evidence="1">
    <location>
        <begin position="435"/>
        <end position="455"/>
    </location>
</feature>
<evidence type="ECO:0000313" key="2">
    <source>
        <dbReference type="EMBL" id="AEI49634.1"/>
    </source>
</evidence>
<dbReference type="Gene3D" id="3.30.2090.10">
    <property type="entry name" value="Multidrug efflux transporter AcrB TolC docking domain, DN and DC subdomains"/>
    <property type="match status" value="2"/>
</dbReference>
<keyword evidence="1" id="KW-0812">Transmembrane</keyword>
<feature type="transmembrane region" description="Helical" evidence="1">
    <location>
        <begin position="350"/>
        <end position="367"/>
    </location>
</feature>
<dbReference type="AlphaFoldDB" id="A0A7U4E6Y8"/>
<dbReference type="Pfam" id="PF00873">
    <property type="entry name" value="ACR_tran"/>
    <property type="match status" value="2"/>
</dbReference>
<organism evidence="2 3">
    <name type="scientific">Runella slithyformis (strain ATCC 29530 / DSM 19594 / LMG 11500 / NCIMB 11436 / LSU 4)</name>
    <dbReference type="NCBI Taxonomy" id="761193"/>
    <lineage>
        <taxon>Bacteria</taxon>
        <taxon>Pseudomonadati</taxon>
        <taxon>Bacteroidota</taxon>
        <taxon>Cytophagia</taxon>
        <taxon>Cytophagales</taxon>
        <taxon>Spirosomataceae</taxon>
        <taxon>Runella</taxon>
    </lineage>
</organism>
<dbReference type="Gene3D" id="3.30.70.1320">
    <property type="entry name" value="Multidrug efflux transporter AcrB pore domain like"/>
    <property type="match status" value="1"/>
</dbReference>
<feature type="transmembrane region" description="Helical" evidence="1">
    <location>
        <begin position="374"/>
        <end position="396"/>
    </location>
</feature>
<feature type="transmembrane region" description="Helical" evidence="1">
    <location>
        <begin position="566"/>
        <end position="583"/>
    </location>
</feature>
<dbReference type="PANTHER" id="PTHR32063:SF0">
    <property type="entry name" value="SWARMING MOTILITY PROTEIN SWRC"/>
    <property type="match status" value="1"/>
</dbReference>
<dbReference type="SUPFAM" id="SSF82866">
    <property type="entry name" value="Multidrug efflux transporter AcrB transmembrane domain"/>
    <property type="match status" value="2"/>
</dbReference>
<dbReference type="EMBL" id="CP002859">
    <property type="protein sequence ID" value="AEI49634.1"/>
    <property type="molecule type" value="Genomic_DNA"/>
</dbReference>
<dbReference type="Gene3D" id="1.20.1640.10">
    <property type="entry name" value="Multidrug efflux transporter AcrB transmembrane domain"/>
    <property type="match status" value="3"/>
</dbReference>
<keyword evidence="1" id="KW-0472">Membrane</keyword>
<feature type="transmembrane region" description="Helical" evidence="1">
    <location>
        <begin position="402"/>
        <end position="423"/>
    </location>
</feature>
<feature type="transmembrane region" description="Helical" evidence="1">
    <location>
        <begin position="997"/>
        <end position="1018"/>
    </location>
</feature>
<reference evidence="2 3" key="2">
    <citation type="journal article" date="2012" name="Stand. Genomic Sci.">
        <title>Complete genome sequence of the aquatic bacterium Runella slithyformis type strain (LSU 4(T)).</title>
        <authorList>
            <person name="Copeland A."/>
            <person name="Zhang X."/>
            <person name="Misra M."/>
            <person name="Lapidus A."/>
            <person name="Nolan M."/>
            <person name="Lucas S."/>
            <person name="Deshpande S."/>
            <person name="Cheng J.F."/>
            <person name="Tapia R."/>
            <person name="Goodwin L.A."/>
            <person name="Pitluck S."/>
            <person name="Liolios K."/>
            <person name="Pagani I."/>
            <person name="Ivanova N."/>
            <person name="Mikhailova N."/>
            <person name="Pati A."/>
            <person name="Chen A."/>
            <person name="Palaniappan K."/>
            <person name="Land M."/>
            <person name="Hauser L."/>
            <person name="Pan C."/>
            <person name="Jeffries C.D."/>
            <person name="Detter J.C."/>
            <person name="Brambilla E.M."/>
            <person name="Rohde M."/>
            <person name="Djao O.D."/>
            <person name="Goker M."/>
            <person name="Sikorski J."/>
            <person name="Tindall B.J."/>
            <person name="Woyke T."/>
            <person name="Bristow J."/>
            <person name="Eisen J.A."/>
            <person name="Markowitz V."/>
            <person name="Hugenholtz P."/>
            <person name="Kyrpides N.C."/>
            <person name="Klenk H.P."/>
            <person name="Mavromatis K."/>
        </authorList>
    </citation>
    <scope>NUCLEOTIDE SEQUENCE [LARGE SCALE GENOMIC DNA]</scope>
    <source>
        <strain evidence="3">ATCC 29530 / DSM 19594 / LMG 11500 / NCIMB 11436 / LSU 4</strain>
    </source>
</reference>
<proteinExistence type="predicted"/>
<dbReference type="Proteomes" id="UP000000493">
    <property type="component" value="Chromosome"/>
</dbReference>
<dbReference type="InterPro" id="IPR001036">
    <property type="entry name" value="Acrflvin-R"/>
</dbReference>
<dbReference type="GO" id="GO:0042910">
    <property type="term" value="F:xenobiotic transmembrane transporter activity"/>
    <property type="evidence" value="ECO:0007669"/>
    <property type="project" value="TreeGrafter"/>
</dbReference>
<feature type="transmembrane region" description="Helical" evidence="1">
    <location>
        <begin position="467"/>
        <end position="489"/>
    </location>
</feature>
<feature type="transmembrane region" description="Helical" evidence="1">
    <location>
        <begin position="940"/>
        <end position="958"/>
    </location>
</feature>
<keyword evidence="3" id="KW-1185">Reference proteome</keyword>
<dbReference type="InterPro" id="IPR027463">
    <property type="entry name" value="AcrB_DN_DC_subdom"/>
</dbReference>
<feature type="transmembrane region" description="Helical" evidence="1">
    <location>
        <begin position="965"/>
        <end position="985"/>
    </location>
</feature>
<gene>
    <name evidence="2" type="ordered locus">Runsl_3258</name>
</gene>
<feature type="transmembrane region" description="Helical" evidence="1">
    <location>
        <begin position="1064"/>
        <end position="1091"/>
    </location>
</feature>
<dbReference type="GO" id="GO:0005886">
    <property type="term" value="C:plasma membrane"/>
    <property type="evidence" value="ECO:0007669"/>
    <property type="project" value="TreeGrafter"/>
</dbReference>
<keyword evidence="1" id="KW-1133">Transmembrane helix</keyword>